<dbReference type="EMBL" id="JBBNAE010000003">
    <property type="protein sequence ID" value="KAK9138374.1"/>
    <property type="molecule type" value="Genomic_DNA"/>
</dbReference>
<evidence type="ECO:0000313" key="4">
    <source>
        <dbReference type="Proteomes" id="UP001417504"/>
    </source>
</evidence>
<organism evidence="3 4">
    <name type="scientific">Stephania japonica</name>
    <dbReference type="NCBI Taxonomy" id="461633"/>
    <lineage>
        <taxon>Eukaryota</taxon>
        <taxon>Viridiplantae</taxon>
        <taxon>Streptophyta</taxon>
        <taxon>Embryophyta</taxon>
        <taxon>Tracheophyta</taxon>
        <taxon>Spermatophyta</taxon>
        <taxon>Magnoliopsida</taxon>
        <taxon>Ranunculales</taxon>
        <taxon>Menispermaceae</taxon>
        <taxon>Menispermoideae</taxon>
        <taxon>Cissampelideae</taxon>
        <taxon>Stephania</taxon>
    </lineage>
</organism>
<reference evidence="3 4" key="1">
    <citation type="submission" date="2024-01" db="EMBL/GenBank/DDBJ databases">
        <title>Genome assemblies of Stephania.</title>
        <authorList>
            <person name="Yang L."/>
        </authorList>
    </citation>
    <scope>NUCLEOTIDE SEQUENCE [LARGE SCALE GENOMIC DNA]</scope>
    <source>
        <strain evidence="3">QJT</strain>
        <tissue evidence="3">Leaf</tissue>
    </source>
</reference>
<gene>
    <name evidence="2" type="ORF">Sjap_008965</name>
    <name evidence="3" type="ORF">Sjap_008968</name>
</gene>
<feature type="compositionally biased region" description="Low complexity" evidence="1">
    <location>
        <begin position="1"/>
        <end position="18"/>
    </location>
</feature>
<sequence length="89" mass="9366">MADTNANKPSSPPKAAASQTKSLGQKLMPPLNSDIPTAVADSHESFSGLPDPLKTIEDGAESVPEPITQVGVQAAEKGVHYNITSEYKY</sequence>
<dbReference type="Proteomes" id="UP001417504">
    <property type="component" value="Unassembled WGS sequence"/>
</dbReference>
<protein>
    <submittedName>
        <fullName evidence="3">Uncharacterized protein</fullName>
    </submittedName>
</protein>
<feature type="region of interest" description="Disordered" evidence="1">
    <location>
        <begin position="1"/>
        <end position="58"/>
    </location>
</feature>
<keyword evidence="4" id="KW-1185">Reference proteome</keyword>
<proteinExistence type="predicted"/>
<accession>A0AAP0JR27</accession>
<comment type="caution">
    <text evidence="3">The sequence shown here is derived from an EMBL/GenBank/DDBJ whole genome shotgun (WGS) entry which is preliminary data.</text>
</comment>
<dbReference type="AlphaFoldDB" id="A0AAP0JR27"/>
<name>A0AAP0JR27_9MAGN</name>
<evidence type="ECO:0000313" key="2">
    <source>
        <dbReference type="EMBL" id="KAK9138371.1"/>
    </source>
</evidence>
<evidence type="ECO:0000256" key="1">
    <source>
        <dbReference type="SAM" id="MobiDB-lite"/>
    </source>
</evidence>
<evidence type="ECO:0000313" key="3">
    <source>
        <dbReference type="EMBL" id="KAK9138374.1"/>
    </source>
</evidence>
<dbReference type="EMBL" id="JBBNAE010000003">
    <property type="protein sequence ID" value="KAK9138371.1"/>
    <property type="molecule type" value="Genomic_DNA"/>
</dbReference>